<dbReference type="InterPro" id="IPR036869">
    <property type="entry name" value="J_dom_sf"/>
</dbReference>
<evidence type="ECO:0000313" key="1">
    <source>
        <dbReference type="EMBL" id="QJX47829.1"/>
    </source>
</evidence>
<proteinExistence type="predicted"/>
<dbReference type="SUPFAM" id="SSF46565">
    <property type="entry name" value="Chaperone J-domain"/>
    <property type="match status" value="1"/>
</dbReference>
<protein>
    <submittedName>
        <fullName evidence="1">Molecular chaperone DnaJ</fullName>
    </submittedName>
</protein>
<dbReference type="Proteomes" id="UP000501623">
    <property type="component" value="Chromosome"/>
</dbReference>
<reference evidence="1 2" key="1">
    <citation type="submission" date="2020-05" db="EMBL/GenBank/DDBJ databases">
        <title>Complete genome sequence of Hymenobacter sp. TS19 in Coasted Sand Dune.</title>
        <authorList>
            <person name="Lee J.-H."/>
            <person name="Jung J.-H."/>
            <person name="Jeong S."/>
            <person name="Zhao L."/>
            <person name="Kim M.-K."/>
            <person name="Seo H.-S."/>
            <person name="Lim S."/>
        </authorList>
    </citation>
    <scope>NUCLEOTIDE SEQUENCE [LARGE SCALE GENOMIC DNA]</scope>
    <source>
        <strain evidence="1 2">TS19</strain>
    </source>
</reference>
<sequence length="94" mass="10744">MKNPYEVLGLTQEASNEEINLGFKEAVKQNIKSRLHTQAELMTARQQLLSPARRLAADFLYPVRPKAKRPRKLTWPTLAEVNLDLFNSDAHDSL</sequence>
<keyword evidence="2" id="KW-1185">Reference proteome</keyword>
<evidence type="ECO:0000313" key="2">
    <source>
        <dbReference type="Proteomes" id="UP000501623"/>
    </source>
</evidence>
<organism evidence="1 2">
    <name type="scientific">Hymenobacter taeanensis</name>
    <dbReference type="NCBI Taxonomy" id="2735321"/>
    <lineage>
        <taxon>Bacteria</taxon>
        <taxon>Pseudomonadati</taxon>
        <taxon>Bacteroidota</taxon>
        <taxon>Cytophagia</taxon>
        <taxon>Cytophagales</taxon>
        <taxon>Hymenobacteraceae</taxon>
        <taxon>Hymenobacter</taxon>
    </lineage>
</organism>
<name>A0A6M6BII5_9BACT</name>
<dbReference type="EMBL" id="CP053538">
    <property type="protein sequence ID" value="QJX47829.1"/>
    <property type="molecule type" value="Genomic_DNA"/>
</dbReference>
<gene>
    <name evidence="1" type="ORF">HMJ29_13100</name>
</gene>
<dbReference type="RefSeq" id="WP_171591920.1">
    <property type="nucleotide sequence ID" value="NZ_CP053538.1"/>
</dbReference>
<accession>A0A6M6BII5</accession>
<dbReference type="KEGG" id="hts:HMJ29_13100"/>
<dbReference type="AlphaFoldDB" id="A0A6M6BII5"/>